<dbReference type="GO" id="GO:0006270">
    <property type="term" value="P:DNA replication initiation"/>
    <property type="evidence" value="ECO:0007669"/>
    <property type="project" value="UniProtKB-UniRule"/>
</dbReference>
<feature type="region of interest" description="Domain I, interacts with DnaA modulators" evidence="8">
    <location>
        <begin position="1"/>
        <end position="98"/>
    </location>
</feature>
<dbReference type="InterPro" id="IPR018312">
    <property type="entry name" value="Chromosome_initiator_DnaA_CS"/>
</dbReference>
<gene>
    <name evidence="8 14" type="primary">dnaA</name>
    <name evidence="14" type="ORF">NBG4_330018</name>
</gene>
<dbReference type="HAMAP" id="MF_00377">
    <property type="entry name" value="DnaA_bact"/>
    <property type="match status" value="1"/>
</dbReference>
<dbReference type="Gene3D" id="3.40.50.300">
    <property type="entry name" value="P-loop containing nucleotide triphosphate hydrolases"/>
    <property type="match status" value="1"/>
</dbReference>
<dbReference type="GO" id="GO:0005737">
    <property type="term" value="C:cytoplasm"/>
    <property type="evidence" value="ECO:0007669"/>
    <property type="project" value="UniProtKB-SubCell"/>
</dbReference>
<comment type="subcellular location">
    <subcellularLocation>
        <location evidence="8">Cytoplasm</location>
    </subcellularLocation>
</comment>
<evidence type="ECO:0000256" key="10">
    <source>
        <dbReference type="RuleBase" id="RU000577"/>
    </source>
</evidence>
<evidence type="ECO:0000256" key="6">
    <source>
        <dbReference type="ARBA" id="ARBA00023121"/>
    </source>
</evidence>
<evidence type="ECO:0000256" key="1">
    <source>
        <dbReference type="ARBA" id="ARBA00006583"/>
    </source>
</evidence>
<dbReference type="PROSITE" id="PS01008">
    <property type="entry name" value="DNAA"/>
    <property type="match status" value="1"/>
</dbReference>
<keyword evidence="7 8" id="KW-0238">DNA-binding</keyword>
<sequence>MNTNTEEIWNKSLSKIEVKVGGTIFDLWFKPIRLSNLKEQTATLEIPNRFFKEWIEDSYPNLIKESIETVVGYPVTLRYKIEEKQQNTQKKIIEKLENRRIKLASKGIYLNPKYTFENFITGNSNQFAQAAASAVADSPGRTYNPLFIYGGVGLGKTHLMNAIGNKVLDSRGDFSVLYVSSEQFTNEVVSSLRHDRMAELKEKYRNLDLLLLDDVQFIAKKTATQEEFFYTFNALYEKQKQIVISCDRPPKEISEVTDRLRSRFNMGLIADIQPPDIETKLAIIYKKADMMALRKIPEDVATFLATKIRSNIRELEGCLIRIAAQASLTGEDINIDTTKKILKDIIRDDERPVSVDAIQKMVCEFYNISLSDIKAKRRTKDIALPRQIAMYLAKQVTEASLNDIGKNFGGKDHATVIYACRQIEERRAKDETFNRIIENLLQKIKN</sequence>
<keyword evidence="6 8" id="KW-0446">Lipid-binding</keyword>
<evidence type="ECO:0000256" key="9">
    <source>
        <dbReference type="NCBIfam" id="TIGR00362"/>
    </source>
</evidence>
<dbReference type="GO" id="GO:0006275">
    <property type="term" value="P:regulation of DNA replication"/>
    <property type="evidence" value="ECO:0007669"/>
    <property type="project" value="UniProtKB-UniRule"/>
</dbReference>
<comment type="caution">
    <text evidence="8">Lacks conserved residue(s) required for the propagation of feature annotation.</text>
</comment>
<dbReference type="SMART" id="SM00382">
    <property type="entry name" value="AAA"/>
    <property type="match status" value="1"/>
</dbReference>
<feature type="domain" description="Chromosomal replication initiator DnaA C-terminal" evidence="13">
    <location>
        <begin position="354"/>
        <end position="423"/>
    </location>
</feature>
<feature type="binding site" evidence="8">
    <location>
        <position position="155"/>
    </location>
    <ligand>
        <name>ATP</name>
        <dbReference type="ChEBI" id="CHEBI:30616"/>
    </ligand>
</feature>
<dbReference type="NCBIfam" id="TIGR00362">
    <property type="entry name" value="DnaA"/>
    <property type="match status" value="1"/>
</dbReference>
<feature type="binding site" evidence="8">
    <location>
        <position position="153"/>
    </location>
    <ligand>
        <name>ATP</name>
        <dbReference type="ChEBI" id="CHEBI:30616"/>
    </ligand>
</feature>
<evidence type="ECO:0000313" key="14">
    <source>
        <dbReference type="EMBL" id="SPQ00801.1"/>
    </source>
</evidence>
<proteinExistence type="inferred from homology"/>
<evidence type="ECO:0000259" key="13">
    <source>
        <dbReference type="SMART" id="SM00760"/>
    </source>
</evidence>
<evidence type="ECO:0000256" key="7">
    <source>
        <dbReference type="ARBA" id="ARBA00023125"/>
    </source>
</evidence>
<keyword evidence="5 8" id="KW-0067">ATP-binding</keyword>
<dbReference type="CDD" id="cd06571">
    <property type="entry name" value="Bac_DnaA_C"/>
    <property type="match status" value="1"/>
</dbReference>
<dbReference type="CDD" id="cd00009">
    <property type="entry name" value="AAA"/>
    <property type="match status" value="1"/>
</dbReference>
<dbReference type="GO" id="GO:0005524">
    <property type="term" value="F:ATP binding"/>
    <property type="evidence" value="ECO:0007669"/>
    <property type="project" value="UniProtKB-UniRule"/>
</dbReference>
<feature type="binding site" evidence="8">
    <location>
        <position position="157"/>
    </location>
    <ligand>
        <name>ATP</name>
        <dbReference type="ChEBI" id="CHEBI:30616"/>
    </ligand>
</feature>
<dbReference type="Pfam" id="PF08299">
    <property type="entry name" value="Bac_DnaA_C"/>
    <property type="match status" value="1"/>
</dbReference>
<reference evidence="15" key="1">
    <citation type="submission" date="2018-03" db="EMBL/GenBank/DDBJ databases">
        <authorList>
            <person name="Zecchin S."/>
        </authorList>
    </citation>
    <scope>NUCLEOTIDE SEQUENCE [LARGE SCALE GENOMIC DNA]</scope>
</reference>
<dbReference type="Proteomes" id="UP000245125">
    <property type="component" value="Unassembled WGS sequence"/>
</dbReference>
<evidence type="ECO:0000259" key="12">
    <source>
        <dbReference type="SMART" id="SM00382"/>
    </source>
</evidence>
<evidence type="ECO:0000256" key="8">
    <source>
        <dbReference type="HAMAP-Rule" id="MF_00377"/>
    </source>
</evidence>
<dbReference type="Pfam" id="PF11638">
    <property type="entry name" value="DnaA_N"/>
    <property type="match status" value="1"/>
</dbReference>
<dbReference type="Gene3D" id="1.10.8.60">
    <property type="match status" value="1"/>
</dbReference>
<dbReference type="Pfam" id="PF00308">
    <property type="entry name" value="Bac_DnaA"/>
    <property type="match status" value="1"/>
</dbReference>
<accession>A0A2U3QHB7</accession>
<dbReference type="AlphaFoldDB" id="A0A2U3QHB7"/>
<keyword evidence="15" id="KW-1185">Reference proteome</keyword>
<evidence type="ECO:0000256" key="2">
    <source>
        <dbReference type="ARBA" id="ARBA00022490"/>
    </source>
</evidence>
<dbReference type="SUPFAM" id="SSF48295">
    <property type="entry name" value="TrpR-like"/>
    <property type="match status" value="1"/>
</dbReference>
<dbReference type="GO" id="GO:0003688">
    <property type="term" value="F:DNA replication origin binding"/>
    <property type="evidence" value="ECO:0007669"/>
    <property type="project" value="UniProtKB-UniRule"/>
</dbReference>
<evidence type="ECO:0000256" key="4">
    <source>
        <dbReference type="ARBA" id="ARBA00022741"/>
    </source>
</evidence>
<dbReference type="GO" id="GO:0005886">
    <property type="term" value="C:plasma membrane"/>
    <property type="evidence" value="ECO:0007669"/>
    <property type="project" value="TreeGrafter"/>
</dbReference>
<dbReference type="PRINTS" id="PR00051">
    <property type="entry name" value="DNAA"/>
</dbReference>
<comment type="function">
    <text evidence="8 10">Plays an essential role in the initiation and regulation of chromosomal replication. ATP-DnaA binds to the origin of replication (oriC) to initiate formation of the DNA replication initiation complex once per cell cycle. Binds the DnaA box (a 9 base pair repeat at the origin) and separates the double-stranded (ds)DNA. Forms a right-handed helical filament on oriC DNA; dsDNA binds to the exterior of the filament while single-stranded (ss)DNA is stabiized in the filament's interior. The ATP-DnaA-oriC complex binds and stabilizes one strand of the AT-rich DNA unwinding element (DUE), permitting loading of DNA polymerase. After initiation quickly degrades to an ADP-DnaA complex that is not apt for DNA replication. Binds acidic phospholipids.</text>
</comment>
<dbReference type="InterPro" id="IPR003593">
    <property type="entry name" value="AAA+_ATPase"/>
</dbReference>
<feature type="binding site" evidence="8">
    <location>
        <position position="156"/>
    </location>
    <ligand>
        <name>ATP</name>
        <dbReference type="ChEBI" id="CHEBI:30616"/>
    </ligand>
</feature>
<dbReference type="InterPro" id="IPR027417">
    <property type="entry name" value="P-loop_NTPase"/>
</dbReference>
<dbReference type="OrthoDB" id="9807019at2"/>
<evidence type="ECO:0000256" key="11">
    <source>
        <dbReference type="RuleBase" id="RU004227"/>
    </source>
</evidence>
<dbReference type="PANTHER" id="PTHR30050">
    <property type="entry name" value="CHROMOSOMAL REPLICATION INITIATOR PROTEIN DNAA"/>
    <property type="match status" value="1"/>
</dbReference>
<comment type="subunit">
    <text evidence="8">Oligomerizes as a right-handed, spiral filament on DNA at oriC.</text>
</comment>
<comment type="similarity">
    <text evidence="1 8 11">Belongs to the DnaA family.</text>
</comment>
<dbReference type="GO" id="GO:0008289">
    <property type="term" value="F:lipid binding"/>
    <property type="evidence" value="ECO:0007669"/>
    <property type="project" value="UniProtKB-KW"/>
</dbReference>
<keyword evidence="2 8" id="KW-0963">Cytoplasm</keyword>
<feature type="region of interest" description="Domain IV, binds dsDNA" evidence="8">
    <location>
        <begin position="327"/>
        <end position="446"/>
    </location>
</feature>
<dbReference type="SUPFAM" id="SSF52540">
    <property type="entry name" value="P-loop containing nucleoside triphosphate hydrolases"/>
    <property type="match status" value="1"/>
</dbReference>
<dbReference type="SMART" id="SM00760">
    <property type="entry name" value="Bac_DnaA_C"/>
    <property type="match status" value="1"/>
</dbReference>
<evidence type="ECO:0000256" key="5">
    <source>
        <dbReference type="ARBA" id="ARBA00022840"/>
    </source>
</evidence>
<feature type="domain" description="AAA+ ATPase" evidence="12">
    <location>
        <begin position="142"/>
        <end position="270"/>
    </location>
</feature>
<name>A0A2U3QHB7_9BACT</name>
<dbReference type="InterPro" id="IPR013159">
    <property type="entry name" value="DnaA_C"/>
</dbReference>
<dbReference type="PANTHER" id="PTHR30050:SF2">
    <property type="entry name" value="CHROMOSOMAL REPLICATION INITIATOR PROTEIN DNAA"/>
    <property type="match status" value="1"/>
</dbReference>
<evidence type="ECO:0000256" key="3">
    <source>
        <dbReference type="ARBA" id="ARBA00022705"/>
    </source>
</evidence>
<keyword evidence="3 8" id="KW-0235">DNA replication</keyword>
<dbReference type="Gene3D" id="3.30.300.180">
    <property type="match status" value="1"/>
</dbReference>
<dbReference type="InterPro" id="IPR038454">
    <property type="entry name" value="DnaA_N_sf"/>
</dbReference>
<dbReference type="Gene3D" id="1.10.1750.10">
    <property type="match status" value="1"/>
</dbReference>
<dbReference type="InterPro" id="IPR001957">
    <property type="entry name" value="Chromosome_initiator_DnaA"/>
</dbReference>
<dbReference type="FunFam" id="3.40.50.300:FF:000668">
    <property type="entry name" value="Chromosomal replication initiator protein DnaA"/>
    <property type="match status" value="1"/>
</dbReference>
<dbReference type="EMBL" id="OUUY01000079">
    <property type="protein sequence ID" value="SPQ00801.1"/>
    <property type="molecule type" value="Genomic_DNA"/>
</dbReference>
<protein>
    <recommendedName>
        <fullName evidence="8 9">Chromosomal replication initiator protein DnaA</fullName>
    </recommendedName>
</protein>
<dbReference type="InterPro" id="IPR010921">
    <property type="entry name" value="Trp_repressor/repl_initiator"/>
</dbReference>
<organism evidence="14 15">
    <name type="scientific">Candidatus Sulfobium mesophilum</name>
    <dbReference type="NCBI Taxonomy" id="2016548"/>
    <lineage>
        <taxon>Bacteria</taxon>
        <taxon>Pseudomonadati</taxon>
        <taxon>Nitrospirota</taxon>
        <taxon>Nitrospiria</taxon>
        <taxon>Nitrospirales</taxon>
        <taxon>Nitrospiraceae</taxon>
        <taxon>Candidatus Sulfobium</taxon>
    </lineage>
</organism>
<dbReference type="InterPro" id="IPR013317">
    <property type="entry name" value="DnaA_dom"/>
</dbReference>
<comment type="domain">
    <text evidence="8">Domain I is involved in oligomerization and binding regulators, domain II is flexibile and of varying length in different bacteria, domain III forms the AAA+ region, while domain IV binds dsDNA.</text>
</comment>
<keyword evidence="4 8" id="KW-0547">Nucleotide-binding</keyword>
<evidence type="ECO:0000313" key="15">
    <source>
        <dbReference type="Proteomes" id="UP000245125"/>
    </source>
</evidence>
<dbReference type="InterPro" id="IPR024633">
    <property type="entry name" value="DnaA_N_dom"/>
</dbReference>
<dbReference type="InterPro" id="IPR020591">
    <property type="entry name" value="Chromosome_initiator_DnaA-like"/>
</dbReference>